<dbReference type="PANTHER" id="PTHR43537:SF5">
    <property type="entry name" value="UXU OPERON TRANSCRIPTIONAL REGULATOR"/>
    <property type="match status" value="1"/>
</dbReference>
<dbReference type="EMBL" id="FXZM01000004">
    <property type="protein sequence ID" value="SMY11508.1"/>
    <property type="molecule type" value="Genomic_DNA"/>
</dbReference>
<feature type="domain" description="HTH gntR-type" evidence="4">
    <location>
        <begin position="11"/>
        <end position="81"/>
    </location>
</feature>
<proteinExistence type="predicted"/>
<keyword evidence="6" id="KW-1185">Reference proteome</keyword>
<protein>
    <submittedName>
        <fullName evidence="5">DNA-binding transcriptional regulator, FadR family</fullName>
    </submittedName>
</protein>
<keyword evidence="1" id="KW-0805">Transcription regulation</keyword>
<dbReference type="SMART" id="SM00895">
    <property type="entry name" value="FCD"/>
    <property type="match status" value="1"/>
</dbReference>
<evidence type="ECO:0000313" key="5">
    <source>
        <dbReference type="EMBL" id="SMY11508.1"/>
    </source>
</evidence>
<dbReference type="InterPro" id="IPR036388">
    <property type="entry name" value="WH-like_DNA-bd_sf"/>
</dbReference>
<evidence type="ECO:0000313" key="6">
    <source>
        <dbReference type="Proteomes" id="UP000234462"/>
    </source>
</evidence>
<dbReference type="RefSeq" id="WP_101588424.1">
    <property type="nucleotide sequence ID" value="NZ_FXZM01000004.1"/>
</dbReference>
<dbReference type="Gene3D" id="1.10.10.10">
    <property type="entry name" value="Winged helix-like DNA-binding domain superfamily/Winged helix DNA-binding domain"/>
    <property type="match status" value="1"/>
</dbReference>
<dbReference type="InterPro" id="IPR008920">
    <property type="entry name" value="TF_FadR/GntR_C"/>
</dbReference>
<evidence type="ECO:0000256" key="2">
    <source>
        <dbReference type="ARBA" id="ARBA00023125"/>
    </source>
</evidence>
<dbReference type="Pfam" id="PF07729">
    <property type="entry name" value="FCD"/>
    <property type="match status" value="1"/>
</dbReference>
<dbReference type="PANTHER" id="PTHR43537">
    <property type="entry name" value="TRANSCRIPTIONAL REGULATOR, GNTR FAMILY"/>
    <property type="match status" value="1"/>
</dbReference>
<evidence type="ECO:0000256" key="3">
    <source>
        <dbReference type="ARBA" id="ARBA00023163"/>
    </source>
</evidence>
<dbReference type="InterPro" id="IPR036390">
    <property type="entry name" value="WH_DNA-bd_sf"/>
</dbReference>
<evidence type="ECO:0000256" key="1">
    <source>
        <dbReference type="ARBA" id="ARBA00023015"/>
    </source>
</evidence>
<dbReference type="Gene3D" id="1.20.120.530">
    <property type="entry name" value="GntR ligand-binding domain-like"/>
    <property type="match status" value="1"/>
</dbReference>
<accession>A0A2H1L3N3</accession>
<evidence type="ECO:0000259" key="4">
    <source>
        <dbReference type="PROSITE" id="PS50949"/>
    </source>
</evidence>
<dbReference type="GO" id="GO:0003677">
    <property type="term" value="F:DNA binding"/>
    <property type="evidence" value="ECO:0007669"/>
    <property type="project" value="UniProtKB-KW"/>
</dbReference>
<dbReference type="InterPro" id="IPR000524">
    <property type="entry name" value="Tscrpt_reg_HTH_GntR"/>
</dbReference>
<keyword evidence="2 5" id="KW-0238">DNA-binding</keyword>
<reference evidence="6" key="1">
    <citation type="submission" date="2017-03" db="EMBL/GenBank/DDBJ databases">
        <authorList>
            <person name="Monnet C."/>
        </authorList>
    </citation>
    <scope>NUCLEOTIDE SEQUENCE [LARGE SCALE GENOMIC DNA]</scope>
    <source>
        <strain evidence="6">SJ5-8</strain>
    </source>
</reference>
<dbReference type="Proteomes" id="UP000234462">
    <property type="component" value="Unassembled WGS sequence"/>
</dbReference>
<gene>
    <name evidence="5" type="ORF">BJEO58_01093</name>
</gene>
<dbReference type="SUPFAM" id="SSF48008">
    <property type="entry name" value="GntR ligand-binding domain-like"/>
    <property type="match status" value="1"/>
</dbReference>
<dbReference type="PROSITE" id="PS50949">
    <property type="entry name" value="HTH_GNTR"/>
    <property type="match status" value="1"/>
</dbReference>
<keyword evidence="3" id="KW-0804">Transcription</keyword>
<sequence length="243" mass="26655">MHNAKFFEDRRTQGDRLADRIEGLIADRDLKPGDLVATKTELQEWSGNARATVNEAVRVLCDRGRLVARPGPGGGVFVAKGNPLVTLGRTLLDVGEQSERITEMIAVRDHLESMVFEEAVLHRRESDIDDLAVAMERIREARGDASAFLAKIWDLHARIARITPNSVLSDLYLGLLDSLRASVVDVANPGDERSGEYVDARIGAHQALVEVITSGDEARIPAALDAHALGQYNEERDNVGLRS</sequence>
<dbReference type="GO" id="GO:0003700">
    <property type="term" value="F:DNA-binding transcription factor activity"/>
    <property type="evidence" value="ECO:0007669"/>
    <property type="project" value="InterPro"/>
</dbReference>
<dbReference type="SUPFAM" id="SSF46785">
    <property type="entry name" value="Winged helix' DNA-binding domain"/>
    <property type="match status" value="1"/>
</dbReference>
<name>A0A2H1L3N3_9MICO</name>
<dbReference type="InterPro" id="IPR011711">
    <property type="entry name" value="GntR_C"/>
</dbReference>
<organism evidence="5 6">
    <name type="scientific">Brevibacterium jeotgali</name>
    <dbReference type="NCBI Taxonomy" id="1262550"/>
    <lineage>
        <taxon>Bacteria</taxon>
        <taxon>Bacillati</taxon>
        <taxon>Actinomycetota</taxon>
        <taxon>Actinomycetes</taxon>
        <taxon>Micrococcales</taxon>
        <taxon>Brevibacteriaceae</taxon>
        <taxon>Brevibacterium</taxon>
    </lineage>
</organism>
<dbReference type="OrthoDB" id="3232242at2"/>
<dbReference type="AlphaFoldDB" id="A0A2H1L3N3"/>